<dbReference type="GO" id="GO:0016616">
    <property type="term" value="F:oxidoreductase activity, acting on the CH-OH group of donors, NAD or NADP as acceptor"/>
    <property type="evidence" value="ECO:0007669"/>
    <property type="project" value="TreeGrafter"/>
</dbReference>
<protein>
    <recommendedName>
        <fullName evidence="3">NAD-dependent epimerase/dehydratase domain-containing protein</fullName>
    </recommendedName>
</protein>
<dbReference type="OrthoDB" id="2735536at2759"/>
<dbReference type="OMA" id="FANTPFP"/>
<evidence type="ECO:0000259" key="3">
    <source>
        <dbReference type="Pfam" id="PF01370"/>
    </source>
</evidence>
<dbReference type="STRING" id="717646.M2MG63"/>
<reference evidence="4 5" key="1">
    <citation type="journal article" date="2012" name="PLoS Pathog.">
        <title>Diverse lifestyles and strategies of plant pathogenesis encoded in the genomes of eighteen Dothideomycetes fungi.</title>
        <authorList>
            <person name="Ohm R.A."/>
            <person name="Feau N."/>
            <person name="Henrissat B."/>
            <person name="Schoch C.L."/>
            <person name="Horwitz B.A."/>
            <person name="Barry K.W."/>
            <person name="Condon B.J."/>
            <person name="Copeland A.C."/>
            <person name="Dhillon B."/>
            <person name="Glaser F."/>
            <person name="Hesse C.N."/>
            <person name="Kosti I."/>
            <person name="LaButti K."/>
            <person name="Lindquist E.A."/>
            <person name="Lucas S."/>
            <person name="Salamov A.A."/>
            <person name="Bradshaw R.E."/>
            <person name="Ciuffetti L."/>
            <person name="Hamelin R.C."/>
            <person name="Kema G.H.J."/>
            <person name="Lawrence C."/>
            <person name="Scott J.A."/>
            <person name="Spatafora J.W."/>
            <person name="Turgeon B.G."/>
            <person name="de Wit P.J.G.M."/>
            <person name="Zhong S."/>
            <person name="Goodwin S.B."/>
            <person name="Grigoriev I.V."/>
        </authorList>
    </citation>
    <scope>NUCLEOTIDE SEQUENCE [LARGE SCALE GENOMIC DNA]</scope>
    <source>
        <strain evidence="4 5">UAMH 10762</strain>
    </source>
</reference>
<dbReference type="Gene3D" id="3.40.50.720">
    <property type="entry name" value="NAD(P)-binding Rossmann-like Domain"/>
    <property type="match status" value="1"/>
</dbReference>
<dbReference type="InterPro" id="IPR036291">
    <property type="entry name" value="NAD(P)-bd_dom_sf"/>
</dbReference>
<sequence>MAGNLVLITGVSGHIGFRVLRYALEYGYQVRAAVRSEEKANIVRNNAVLKAMGKDSQLSFTIIPDFSAANAFDEAAKGAKYVIHVASPLATRAPADGDYQKGFIDPAVNMTLSMLDAARKAGSIKRVVITSSVVAIMPITAMFEPSGEVYTADTRVDELTGPLENPMAGYVASKIAAFNRAEAWIKNEKPAFDVIHVHPSFVEGRDDLCDSTEYFLTSTNALIVRQALGMPSYFPAAPNNYNHVDDSARIHVQALDPHVEGNQSFVVSNNGEDGMQWSDVAKHVRQHFPEAVEKGILPLGGELASVITKLDNSKTEKTFGKLATFEECVVSVMGHWLELYDKEHALKN</sequence>
<gene>
    <name evidence="4" type="ORF">BAUCODRAFT_70819</name>
</gene>
<comment type="similarity">
    <text evidence="2">Belongs to the NAD(P)-dependent epimerase/dehydratase family. Dihydroflavonol-4-reductase subfamily.</text>
</comment>
<evidence type="ECO:0000313" key="4">
    <source>
        <dbReference type="EMBL" id="EMC95616.1"/>
    </source>
</evidence>
<evidence type="ECO:0000313" key="5">
    <source>
        <dbReference type="Proteomes" id="UP000011761"/>
    </source>
</evidence>
<evidence type="ECO:0000256" key="2">
    <source>
        <dbReference type="ARBA" id="ARBA00023445"/>
    </source>
</evidence>
<organism evidence="4 5">
    <name type="scientific">Baudoinia panamericana (strain UAMH 10762)</name>
    <name type="common">Angels' share fungus</name>
    <name type="synonym">Baudoinia compniacensis (strain UAMH 10762)</name>
    <dbReference type="NCBI Taxonomy" id="717646"/>
    <lineage>
        <taxon>Eukaryota</taxon>
        <taxon>Fungi</taxon>
        <taxon>Dikarya</taxon>
        <taxon>Ascomycota</taxon>
        <taxon>Pezizomycotina</taxon>
        <taxon>Dothideomycetes</taxon>
        <taxon>Dothideomycetidae</taxon>
        <taxon>Mycosphaerellales</taxon>
        <taxon>Teratosphaeriaceae</taxon>
        <taxon>Baudoinia</taxon>
    </lineage>
</organism>
<dbReference type="PANTHER" id="PTHR10366:SF564">
    <property type="entry name" value="STEROL-4-ALPHA-CARBOXYLATE 3-DEHYDROGENASE, DECARBOXYLATING"/>
    <property type="match status" value="1"/>
</dbReference>
<feature type="domain" description="NAD-dependent epimerase/dehydratase" evidence="3">
    <location>
        <begin position="6"/>
        <end position="262"/>
    </location>
</feature>
<dbReference type="GeneID" id="19116617"/>
<proteinExistence type="inferred from homology"/>
<keyword evidence="5" id="KW-1185">Reference proteome</keyword>
<dbReference type="EMBL" id="KB445556">
    <property type="protein sequence ID" value="EMC95616.1"/>
    <property type="molecule type" value="Genomic_DNA"/>
</dbReference>
<dbReference type="eggNOG" id="KOG1502">
    <property type="taxonomic scope" value="Eukaryota"/>
</dbReference>
<dbReference type="HOGENOM" id="CLU_007383_9_2_1"/>
<evidence type="ECO:0000256" key="1">
    <source>
        <dbReference type="ARBA" id="ARBA00023002"/>
    </source>
</evidence>
<dbReference type="RefSeq" id="XP_007676926.1">
    <property type="nucleotide sequence ID" value="XM_007678736.1"/>
</dbReference>
<accession>M2MG63</accession>
<name>M2MG63_BAUPA</name>
<dbReference type="InterPro" id="IPR050425">
    <property type="entry name" value="NAD(P)_dehydrat-like"/>
</dbReference>
<dbReference type="AlphaFoldDB" id="M2MG63"/>
<dbReference type="InterPro" id="IPR001509">
    <property type="entry name" value="Epimerase_deHydtase"/>
</dbReference>
<dbReference type="SUPFAM" id="SSF51735">
    <property type="entry name" value="NAD(P)-binding Rossmann-fold domains"/>
    <property type="match status" value="1"/>
</dbReference>
<dbReference type="PANTHER" id="PTHR10366">
    <property type="entry name" value="NAD DEPENDENT EPIMERASE/DEHYDRATASE"/>
    <property type="match status" value="1"/>
</dbReference>
<dbReference type="Proteomes" id="UP000011761">
    <property type="component" value="Unassembled WGS sequence"/>
</dbReference>
<dbReference type="KEGG" id="bcom:BAUCODRAFT_70819"/>
<dbReference type="Pfam" id="PF01370">
    <property type="entry name" value="Epimerase"/>
    <property type="match status" value="1"/>
</dbReference>
<keyword evidence="1" id="KW-0560">Oxidoreductase</keyword>